<dbReference type="OrthoDB" id="9808620at2"/>
<dbReference type="SUPFAM" id="SSF53850">
    <property type="entry name" value="Periplasmic binding protein-like II"/>
    <property type="match status" value="1"/>
</dbReference>
<dbReference type="Pfam" id="PF03466">
    <property type="entry name" value="LysR_substrate"/>
    <property type="match status" value="1"/>
</dbReference>
<protein>
    <submittedName>
        <fullName evidence="6">DNA-binding transcriptional LysR family regulator</fullName>
    </submittedName>
</protein>
<comment type="similarity">
    <text evidence="1">Belongs to the LysR transcriptional regulatory family.</text>
</comment>
<comment type="caution">
    <text evidence="6">The sequence shown here is derived from an EMBL/GenBank/DDBJ whole genome shotgun (WGS) entry which is preliminary data.</text>
</comment>
<dbReference type="InterPro" id="IPR000847">
    <property type="entry name" value="LysR_HTH_N"/>
</dbReference>
<dbReference type="PROSITE" id="PS50931">
    <property type="entry name" value="HTH_LYSR"/>
    <property type="match status" value="1"/>
</dbReference>
<reference evidence="6 7" key="1">
    <citation type="submission" date="2019-03" db="EMBL/GenBank/DDBJ databases">
        <title>Genomic Encyclopedia of Type Strains, Phase IV (KMG-IV): sequencing the most valuable type-strain genomes for metagenomic binning, comparative biology and taxonomic classification.</title>
        <authorList>
            <person name="Goeker M."/>
        </authorList>
    </citation>
    <scope>NUCLEOTIDE SEQUENCE [LARGE SCALE GENOMIC DNA]</scope>
    <source>
        <strain evidence="6 7">DSM 19580</strain>
    </source>
</reference>
<dbReference type="GO" id="GO:0003700">
    <property type="term" value="F:DNA-binding transcription factor activity"/>
    <property type="evidence" value="ECO:0007669"/>
    <property type="project" value="InterPro"/>
</dbReference>
<dbReference type="EMBL" id="SMCR01000001">
    <property type="protein sequence ID" value="TCV99827.1"/>
    <property type="molecule type" value="Genomic_DNA"/>
</dbReference>
<dbReference type="SUPFAM" id="SSF46785">
    <property type="entry name" value="Winged helix' DNA-binding domain"/>
    <property type="match status" value="1"/>
</dbReference>
<evidence type="ECO:0000256" key="2">
    <source>
        <dbReference type="ARBA" id="ARBA00023015"/>
    </source>
</evidence>
<dbReference type="Gene3D" id="1.10.10.10">
    <property type="entry name" value="Winged helix-like DNA-binding domain superfamily/Winged helix DNA-binding domain"/>
    <property type="match status" value="1"/>
</dbReference>
<evidence type="ECO:0000313" key="7">
    <source>
        <dbReference type="Proteomes" id="UP000295719"/>
    </source>
</evidence>
<sequence length="291" mass="32874">MKLTLKQLQVFITVARSQSLTQASGLLFMTKGAVSQTIAEIEHRLAVPLFDRHHARLFLNSEGRRLVPVADELLQRMSEVDRMFDDSVLVSDFTFGCTKTIGSYLLPGLLSGFKQQQGWMPGVSIANSSEVRQKLLHFEYDMALVEGVMADQDLVTTPWRQDEMVIIAAKDHPLARAEPVSMSALRDCAWILREAGSGSRHQFETYLAPLLSQPKVTLSLETFDAILLCVHRQLGLTFASKLIIEHPFFAGHFSVIRTWQRFYRVLSLCHHHNKYLSAGARQWMAFLQSAA</sequence>
<dbReference type="InterPro" id="IPR005119">
    <property type="entry name" value="LysR_subst-bd"/>
</dbReference>
<keyword evidence="3 6" id="KW-0238">DNA-binding</keyword>
<dbReference type="PANTHER" id="PTHR30126">
    <property type="entry name" value="HTH-TYPE TRANSCRIPTIONAL REGULATOR"/>
    <property type="match status" value="1"/>
</dbReference>
<gene>
    <name evidence="6" type="ORF">EDC52_101164</name>
</gene>
<dbReference type="InterPro" id="IPR036388">
    <property type="entry name" value="WH-like_DNA-bd_sf"/>
</dbReference>
<keyword evidence="7" id="KW-1185">Reference proteome</keyword>
<keyword evidence="4" id="KW-0804">Transcription</keyword>
<dbReference type="Proteomes" id="UP000295719">
    <property type="component" value="Unassembled WGS sequence"/>
</dbReference>
<evidence type="ECO:0000313" key="6">
    <source>
        <dbReference type="EMBL" id="TCV99827.1"/>
    </source>
</evidence>
<dbReference type="Gene3D" id="3.40.190.290">
    <property type="match status" value="1"/>
</dbReference>
<evidence type="ECO:0000256" key="4">
    <source>
        <dbReference type="ARBA" id="ARBA00023163"/>
    </source>
</evidence>
<accession>A0A4R3Z3H7</accession>
<dbReference type="Pfam" id="PF00126">
    <property type="entry name" value="HTH_1"/>
    <property type="match status" value="1"/>
</dbReference>
<dbReference type="PANTHER" id="PTHR30126:SF94">
    <property type="entry name" value="LYSR FAMILY TRANSCRIPTIONAL REGULATOR"/>
    <property type="match status" value="1"/>
</dbReference>
<dbReference type="AlphaFoldDB" id="A0A4R3Z3H7"/>
<dbReference type="RefSeq" id="WP_131863368.1">
    <property type="nucleotide sequence ID" value="NZ_SMCR01000001.1"/>
</dbReference>
<dbReference type="InterPro" id="IPR036390">
    <property type="entry name" value="WH_DNA-bd_sf"/>
</dbReference>
<dbReference type="GO" id="GO:0000976">
    <property type="term" value="F:transcription cis-regulatory region binding"/>
    <property type="evidence" value="ECO:0007669"/>
    <property type="project" value="TreeGrafter"/>
</dbReference>
<evidence type="ECO:0000256" key="1">
    <source>
        <dbReference type="ARBA" id="ARBA00009437"/>
    </source>
</evidence>
<organism evidence="6 7">
    <name type="scientific">Biostraticola tofi</name>
    <dbReference type="NCBI Taxonomy" id="466109"/>
    <lineage>
        <taxon>Bacteria</taxon>
        <taxon>Pseudomonadati</taxon>
        <taxon>Pseudomonadota</taxon>
        <taxon>Gammaproteobacteria</taxon>
        <taxon>Enterobacterales</taxon>
        <taxon>Bruguierivoracaceae</taxon>
        <taxon>Biostraticola</taxon>
    </lineage>
</organism>
<proteinExistence type="inferred from homology"/>
<feature type="domain" description="HTH lysR-type" evidence="5">
    <location>
        <begin position="3"/>
        <end position="60"/>
    </location>
</feature>
<keyword evidence="2" id="KW-0805">Transcription regulation</keyword>
<evidence type="ECO:0000256" key="3">
    <source>
        <dbReference type="ARBA" id="ARBA00023125"/>
    </source>
</evidence>
<evidence type="ECO:0000259" key="5">
    <source>
        <dbReference type="PROSITE" id="PS50931"/>
    </source>
</evidence>
<name>A0A4R3Z3H7_9GAMM</name>